<keyword evidence="3" id="KW-1185">Reference proteome</keyword>
<feature type="domain" description="THO1-MOS11 C-terminal" evidence="2">
    <location>
        <begin position="69"/>
        <end position="102"/>
    </location>
</feature>
<dbReference type="InterPro" id="IPR044209">
    <property type="entry name" value="MOS11"/>
</dbReference>
<dbReference type="Proteomes" id="UP000504607">
    <property type="component" value="Unplaced"/>
</dbReference>
<sequence>MESQKRETENEPGNAKTLASEAVTPLTTAERAGTPPAPALPPVVREEGEAEPSSAQTAATSEPLAAAPATDLEKKLRRAERFGMPVQLSEDEKRSARAQRFGTGPISPGKTVEGKLEEQKRKARAERFGLTGYSPADEEAKKKARLARFTHNPKPDALEEEKRKARAIRFPVTSNSSPQTNGEAKSESNTTVARTGGKT</sequence>
<dbReference type="GO" id="GO:0005634">
    <property type="term" value="C:nucleus"/>
    <property type="evidence" value="ECO:0007669"/>
    <property type="project" value="TreeGrafter"/>
</dbReference>
<dbReference type="InterPro" id="IPR040746">
    <property type="entry name" value="THO1_MOS11_C"/>
</dbReference>
<dbReference type="GeneID" id="105034396"/>
<evidence type="ECO:0000313" key="3">
    <source>
        <dbReference type="Proteomes" id="UP000504607"/>
    </source>
</evidence>
<evidence type="ECO:0000313" key="5">
    <source>
        <dbReference type="RefSeq" id="XP_010907842.1"/>
    </source>
</evidence>
<dbReference type="Pfam" id="PF18592">
    <property type="entry name" value="Tho1_MOS11_C"/>
    <property type="match status" value="1"/>
</dbReference>
<organism evidence="3 5">
    <name type="scientific">Elaeis guineensis var. tenera</name>
    <name type="common">Oil palm</name>
    <dbReference type="NCBI Taxonomy" id="51953"/>
    <lineage>
        <taxon>Eukaryota</taxon>
        <taxon>Viridiplantae</taxon>
        <taxon>Streptophyta</taxon>
        <taxon>Embryophyta</taxon>
        <taxon>Tracheophyta</taxon>
        <taxon>Spermatophyta</taxon>
        <taxon>Magnoliopsida</taxon>
        <taxon>Liliopsida</taxon>
        <taxon>Arecaceae</taxon>
        <taxon>Arecoideae</taxon>
        <taxon>Cocoseae</taxon>
        <taxon>Elaeidinae</taxon>
        <taxon>Elaeis</taxon>
    </lineage>
</organism>
<feature type="compositionally biased region" description="Polar residues" evidence="1">
    <location>
        <begin position="172"/>
        <end position="193"/>
    </location>
</feature>
<name>A0A6I9QE21_ELAGV</name>
<dbReference type="PANTHER" id="PTHR47701">
    <property type="entry name" value="PROTEIN MODIFIER OF SNC1 11"/>
    <property type="match status" value="1"/>
</dbReference>
<evidence type="ECO:0000313" key="4">
    <source>
        <dbReference type="RefSeq" id="XP_010907841.1"/>
    </source>
</evidence>
<feature type="region of interest" description="Disordered" evidence="1">
    <location>
        <begin position="1"/>
        <end position="199"/>
    </location>
</feature>
<evidence type="ECO:0000256" key="1">
    <source>
        <dbReference type="SAM" id="MobiDB-lite"/>
    </source>
</evidence>
<dbReference type="PANTHER" id="PTHR47701:SF2">
    <property type="entry name" value="PROTEIN MODIFIER OF SNC1 11"/>
    <property type="match status" value="1"/>
</dbReference>
<accession>A0A6I9QE21</accession>
<reference evidence="4 5" key="1">
    <citation type="submission" date="2025-04" db="UniProtKB">
        <authorList>
            <consortium name="RefSeq"/>
        </authorList>
    </citation>
    <scope>IDENTIFICATION</scope>
</reference>
<feature type="compositionally biased region" description="Low complexity" evidence="1">
    <location>
        <begin position="55"/>
        <end position="70"/>
    </location>
</feature>
<gene>
    <name evidence="4 5" type="primary">LOC105034396</name>
</gene>
<dbReference type="AlphaFoldDB" id="A0A6I9QE21"/>
<feature type="compositionally biased region" description="Basic and acidic residues" evidence="1">
    <location>
        <begin position="153"/>
        <end position="163"/>
    </location>
</feature>
<dbReference type="OrthoDB" id="5837849at2759"/>
<proteinExistence type="predicted"/>
<dbReference type="KEGG" id="egu:105034396"/>
<dbReference type="RefSeq" id="XP_010907841.1">
    <property type="nucleotide sequence ID" value="XM_010909539.3"/>
</dbReference>
<evidence type="ECO:0000259" key="2">
    <source>
        <dbReference type="Pfam" id="PF18592"/>
    </source>
</evidence>
<dbReference type="GO" id="GO:0016973">
    <property type="term" value="P:poly(A)+ mRNA export from nucleus"/>
    <property type="evidence" value="ECO:0007669"/>
    <property type="project" value="InterPro"/>
</dbReference>
<dbReference type="RefSeq" id="XP_010907842.1">
    <property type="nucleotide sequence ID" value="XM_010909540.2"/>
</dbReference>
<protein>
    <submittedName>
        <fullName evidence="4 5">Protein MODIFIER OF SNC1 11</fullName>
    </submittedName>
</protein>